<evidence type="ECO:0000259" key="4">
    <source>
        <dbReference type="SMART" id="SM00479"/>
    </source>
</evidence>
<dbReference type="EMBL" id="UXSR01005919">
    <property type="protein sequence ID" value="VDD83986.1"/>
    <property type="molecule type" value="Genomic_DNA"/>
</dbReference>
<dbReference type="Proteomes" id="UP000267029">
    <property type="component" value="Unassembled WGS sequence"/>
</dbReference>
<reference evidence="7" key="1">
    <citation type="submission" date="2017-02" db="UniProtKB">
        <authorList>
            <consortium name="WormBaseParasite"/>
        </authorList>
    </citation>
    <scope>IDENTIFICATION</scope>
</reference>
<dbReference type="PANTHER" id="PTHR23044:SF61">
    <property type="entry name" value="3'-5' EXORIBONUCLEASE 1-RELATED"/>
    <property type="match status" value="1"/>
</dbReference>
<dbReference type="PANTHER" id="PTHR23044">
    <property type="entry name" value="3'-5' EXONUCLEASE ERI1-RELATED"/>
    <property type="match status" value="1"/>
</dbReference>
<keyword evidence="6" id="KW-1185">Reference proteome</keyword>
<reference evidence="5 6" key="2">
    <citation type="submission" date="2018-10" db="EMBL/GenBank/DDBJ databases">
        <authorList>
            <consortium name="Pathogen Informatics"/>
        </authorList>
    </citation>
    <scope>NUCLEOTIDE SEQUENCE [LARGE SCALE GENOMIC DNA]</scope>
</reference>
<keyword evidence="3" id="KW-0269">Exonuclease</keyword>
<evidence type="ECO:0000256" key="3">
    <source>
        <dbReference type="ARBA" id="ARBA00022839"/>
    </source>
</evidence>
<dbReference type="Pfam" id="PF00929">
    <property type="entry name" value="RNase_T"/>
    <property type="match status" value="1"/>
</dbReference>
<evidence type="ECO:0000256" key="2">
    <source>
        <dbReference type="ARBA" id="ARBA00022801"/>
    </source>
</evidence>
<name>A0A0R3UQ41_MESCO</name>
<dbReference type="InterPro" id="IPR012337">
    <property type="entry name" value="RNaseH-like_sf"/>
</dbReference>
<dbReference type="InterPro" id="IPR013520">
    <property type="entry name" value="Ribonucl_H"/>
</dbReference>
<dbReference type="SUPFAM" id="SSF53098">
    <property type="entry name" value="Ribonuclease H-like"/>
    <property type="match status" value="1"/>
</dbReference>
<dbReference type="OrthoDB" id="448399at2759"/>
<dbReference type="InterPro" id="IPR047201">
    <property type="entry name" value="ERI-1_3'hExo-like"/>
</dbReference>
<dbReference type="CDD" id="cd06133">
    <property type="entry name" value="ERI-1_3'hExo_like"/>
    <property type="match status" value="1"/>
</dbReference>
<dbReference type="GO" id="GO:0000175">
    <property type="term" value="F:3'-5'-RNA exonuclease activity"/>
    <property type="evidence" value="ECO:0007669"/>
    <property type="project" value="InterPro"/>
</dbReference>
<evidence type="ECO:0000313" key="7">
    <source>
        <dbReference type="WBParaSite" id="MCOS_0000998801-mRNA-1"/>
    </source>
</evidence>
<feature type="domain" description="Exonuclease" evidence="4">
    <location>
        <begin position="1"/>
        <end position="174"/>
    </location>
</feature>
<dbReference type="InterPro" id="IPR051274">
    <property type="entry name" value="3-5_Exoribonuclease"/>
</dbReference>
<evidence type="ECO:0000256" key="1">
    <source>
        <dbReference type="ARBA" id="ARBA00022722"/>
    </source>
</evidence>
<gene>
    <name evidence="5" type="ORF">MCOS_LOCUS9989</name>
</gene>
<dbReference type="WBParaSite" id="MCOS_0000998801-mRNA-1">
    <property type="protein sequence ID" value="MCOS_0000998801-mRNA-1"/>
    <property type="gene ID" value="MCOS_0000998801"/>
</dbReference>
<sequence length="179" mass="20359">MHQDLLSWEIIEFPVLLLNAHTLQEVDRFHRYVRPVHHPKLSDFCTQLTGIIQDMVDFQAEFPVVLKDFEDWINGHFPTDEDKSSFAFVTCGDWDLGHMLPQQASLAGCSLPAYCRRWINIKQACAEYLGRNVGGLLPMLRALNLPHTGRHHSGINDCLNIANILRCLVAAKAHLRFSG</sequence>
<dbReference type="InterPro" id="IPR036397">
    <property type="entry name" value="RNaseH_sf"/>
</dbReference>
<keyword evidence="2" id="KW-0378">Hydrolase</keyword>
<proteinExistence type="predicted"/>
<accession>A0A0R3UQ41</accession>
<evidence type="ECO:0000313" key="6">
    <source>
        <dbReference type="Proteomes" id="UP000267029"/>
    </source>
</evidence>
<dbReference type="AlphaFoldDB" id="A0A0R3UQ41"/>
<organism evidence="7">
    <name type="scientific">Mesocestoides corti</name>
    <name type="common">Flatworm</name>
    <dbReference type="NCBI Taxonomy" id="53468"/>
    <lineage>
        <taxon>Eukaryota</taxon>
        <taxon>Metazoa</taxon>
        <taxon>Spiralia</taxon>
        <taxon>Lophotrochozoa</taxon>
        <taxon>Platyhelminthes</taxon>
        <taxon>Cestoda</taxon>
        <taxon>Eucestoda</taxon>
        <taxon>Cyclophyllidea</taxon>
        <taxon>Mesocestoididae</taxon>
        <taxon>Mesocestoides</taxon>
    </lineage>
</organism>
<dbReference type="STRING" id="53468.A0A0R3UQ41"/>
<evidence type="ECO:0000313" key="5">
    <source>
        <dbReference type="EMBL" id="VDD83986.1"/>
    </source>
</evidence>
<dbReference type="Gene3D" id="3.30.420.10">
    <property type="entry name" value="Ribonuclease H-like superfamily/Ribonuclease H"/>
    <property type="match status" value="1"/>
</dbReference>
<dbReference type="SMART" id="SM00479">
    <property type="entry name" value="EXOIII"/>
    <property type="match status" value="1"/>
</dbReference>
<keyword evidence="1" id="KW-0540">Nuclease</keyword>
<dbReference type="GO" id="GO:0003676">
    <property type="term" value="F:nucleic acid binding"/>
    <property type="evidence" value="ECO:0007669"/>
    <property type="project" value="InterPro"/>
</dbReference>
<protein>
    <submittedName>
        <fullName evidence="7">Exonuclease domain-containing protein</fullName>
    </submittedName>
</protein>